<evidence type="ECO:0008006" key="3">
    <source>
        <dbReference type="Google" id="ProtNLM"/>
    </source>
</evidence>
<protein>
    <recommendedName>
        <fullName evidence="3">DUF2513 domain-containing protein</fullName>
    </recommendedName>
</protein>
<comment type="caution">
    <text evidence="1">The sequence shown here is derived from an EMBL/GenBank/DDBJ whole genome shotgun (WGS) entry which is preliminary data.</text>
</comment>
<sequence>MKRNIQVIKYVLEEIESKQSNDSIQFSPDQNDPYPEDMINYHLKLLDEGGYIDAEIKGLMGGGQVNLIRSITWEGHDLLEALRNDKAVEMAEEKAEKQGSKLSDLPIEVVKSLAIASAKQMFDL</sequence>
<proteinExistence type="predicted"/>
<gene>
    <name evidence="1" type="ORF">SAMN05421758_1025</name>
</gene>
<name>A0ABY1KM72_9BACI</name>
<evidence type="ECO:0000313" key="1">
    <source>
        <dbReference type="EMBL" id="SIS49234.1"/>
    </source>
</evidence>
<dbReference type="RefSeq" id="WP_076569664.1">
    <property type="nucleotide sequence ID" value="NZ_FTOK01000002.1"/>
</dbReference>
<accession>A0ABY1KM72</accession>
<dbReference type="Proteomes" id="UP000199777">
    <property type="component" value="Unassembled WGS sequence"/>
</dbReference>
<reference evidence="1 2" key="1">
    <citation type="submission" date="2017-01" db="EMBL/GenBank/DDBJ databases">
        <authorList>
            <person name="Varghese N."/>
            <person name="Submissions S."/>
        </authorList>
    </citation>
    <scope>NUCLEOTIDE SEQUENCE [LARGE SCALE GENOMIC DNA]</scope>
    <source>
        <strain evidence="1 2">DSM 22782</strain>
    </source>
</reference>
<dbReference type="InterPro" id="IPR019650">
    <property type="entry name" value="DUF2513"/>
</dbReference>
<organism evidence="1 2">
    <name type="scientific">Salimicrobium salexigens</name>
    <dbReference type="NCBI Taxonomy" id="908941"/>
    <lineage>
        <taxon>Bacteria</taxon>
        <taxon>Bacillati</taxon>
        <taxon>Bacillota</taxon>
        <taxon>Bacilli</taxon>
        <taxon>Bacillales</taxon>
        <taxon>Bacillaceae</taxon>
        <taxon>Salimicrobium</taxon>
    </lineage>
</organism>
<evidence type="ECO:0000313" key="2">
    <source>
        <dbReference type="Proteomes" id="UP000199777"/>
    </source>
</evidence>
<keyword evidence="2" id="KW-1185">Reference proteome</keyword>
<dbReference type="EMBL" id="FTOK01000002">
    <property type="protein sequence ID" value="SIS49234.1"/>
    <property type="molecule type" value="Genomic_DNA"/>
</dbReference>
<dbReference type="Pfam" id="PF10711">
    <property type="entry name" value="DUF2513"/>
    <property type="match status" value="1"/>
</dbReference>